<feature type="compositionally biased region" description="Pro residues" evidence="5">
    <location>
        <begin position="56"/>
        <end position="68"/>
    </location>
</feature>
<dbReference type="STRING" id="1121001.SAMN02745857_03978"/>
<dbReference type="RefSeq" id="WP_084092898.1">
    <property type="nucleotide sequence ID" value="NZ_FWXD01000038.1"/>
</dbReference>
<feature type="transmembrane region" description="Helical" evidence="6">
    <location>
        <begin position="15"/>
        <end position="35"/>
    </location>
</feature>
<dbReference type="Proteomes" id="UP000192761">
    <property type="component" value="Unassembled WGS sequence"/>
</dbReference>
<evidence type="ECO:0000256" key="6">
    <source>
        <dbReference type="SAM" id="Phobius"/>
    </source>
</evidence>
<evidence type="ECO:0000256" key="4">
    <source>
        <dbReference type="ARBA" id="ARBA00023136"/>
    </source>
</evidence>
<dbReference type="AlphaFoldDB" id="A0A1W1Y1K1"/>
<dbReference type="SUPFAM" id="SSF74653">
    <property type="entry name" value="TolA/TonB C-terminal domain"/>
    <property type="match status" value="1"/>
</dbReference>
<accession>A0A1W1Y1K1</accession>
<dbReference type="InterPro" id="IPR006260">
    <property type="entry name" value="TonB/TolA_C"/>
</dbReference>
<keyword evidence="7" id="KW-0131">Cell cycle</keyword>
<dbReference type="GO" id="GO:0051301">
    <property type="term" value="P:cell division"/>
    <property type="evidence" value="ECO:0007669"/>
    <property type="project" value="UniProtKB-KW"/>
</dbReference>
<evidence type="ECO:0000313" key="8">
    <source>
        <dbReference type="Proteomes" id="UP000192761"/>
    </source>
</evidence>
<dbReference type="GO" id="GO:0016020">
    <property type="term" value="C:membrane"/>
    <property type="evidence" value="ECO:0007669"/>
    <property type="project" value="UniProtKB-SubCell"/>
</dbReference>
<reference evidence="7 8" key="1">
    <citation type="submission" date="2017-04" db="EMBL/GenBank/DDBJ databases">
        <authorList>
            <person name="Afonso C.L."/>
            <person name="Miller P.J."/>
            <person name="Scott M.A."/>
            <person name="Spackman E."/>
            <person name="Goraichik I."/>
            <person name="Dimitrov K.M."/>
            <person name="Suarez D.L."/>
            <person name="Swayne D.E."/>
        </authorList>
    </citation>
    <scope>NUCLEOTIDE SEQUENCE [LARGE SCALE GENOMIC DNA]</scope>
    <source>
        <strain evidence="7 8">DSM 23236</strain>
    </source>
</reference>
<comment type="subcellular location">
    <subcellularLocation>
        <location evidence="1">Membrane</location>
        <topology evidence="1">Single-pass membrane protein</topology>
    </subcellularLocation>
</comment>
<feature type="compositionally biased region" description="Pro residues" evidence="5">
    <location>
        <begin position="99"/>
        <end position="125"/>
    </location>
</feature>
<keyword evidence="3 6" id="KW-1133">Transmembrane helix</keyword>
<feature type="compositionally biased region" description="Low complexity" evidence="5">
    <location>
        <begin position="158"/>
        <end position="167"/>
    </location>
</feature>
<dbReference type="EMBL" id="FWXD01000038">
    <property type="protein sequence ID" value="SMC29638.1"/>
    <property type="molecule type" value="Genomic_DNA"/>
</dbReference>
<sequence length="285" mass="29959">MTDPRVSVREEHRTLSLVLAIAIHALLVLCLVFAVRWKTQKPAAMDVELWGGPPPAAVKAPEPQPEPVKPVKVKPVEEKAEPVVKDPDIATGKAKPTPVATPKPTVTPRPTATPHPSPAPKPTAAPKPTIVPTLKPAKPTPAPKKQSTFDNLLSGDTAPAPNAHPAGKPGGNGNNVAAKVNATGTGVGGGGAGNDKLRGYGMSVAQLIKSRIVYPGSDNPRVEFKITLFPDGTVRELKVVNGDGNPQWQDAVTRAIQSLGAFPPPPAGVKYDQVRELNFAFRPKD</sequence>
<feature type="compositionally biased region" description="Low complexity" evidence="5">
    <location>
        <begin position="126"/>
        <end position="137"/>
    </location>
</feature>
<gene>
    <name evidence="7" type="ORF">SAMN02745857_03978</name>
</gene>
<evidence type="ECO:0000256" key="1">
    <source>
        <dbReference type="ARBA" id="ARBA00004167"/>
    </source>
</evidence>
<evidence type="ECO:0000256" key="3">
    <source>
        <dbReference type="ARBA" id="ARBA00022989"/>
    </source>
</evidence>
<evidence type="ECO:0000256" key="2">
    <source>
        <dbReference type="ARBA" id="ARBA00022692"/>
    </source>
</evidence>
<dbReference type="OrthoDB" id="5298892at2"/>
<keyword evidence="8" id="KW-1185">Reference proteome</keyword>
<organism evidence="7 8">
    <name type="scientific">Andreprevotia lacus DSM 23236</name>
    <dbReference type="NCBI Taxonomy" id="1121001"/>
    <lineage>
        <taxon>Bacteria</taxon>
        <taxon>Pseudomonadati</taxon>
        <taxon>Pseudomonadota</taxon>
        <taxon>Betaproteobacteria</taxon>
        <taxon>Neisseriales</taxon>
        <taxon>Chitinibacteraceae</taxon>
        <taxon>Andreprevotia</taxon>
    </lineage>
</organism>
<dbReference type="Pfam" id="PF13103">
    <property type="entry name" value="TonB_2"/>
    <property type="match status" value="1"/>
</dbReference>
<feature type="compositionally biased region" description="Basic and acidic residues" evidence="5">
    <location>
        <begin position="74"/>
        <end position="88"/>
    </location>
</feature>
<dbReference type="Gene3D" id="3.30.1150.10">
    <property type="match status" value="1"/>
</dbReference>
<evidence type="ECO:0000313" key="7">
    <source>
        <dbReference type="EMBL" id="SMC29638.1"/>
    </source>
</evidence>
<evidence type="ECO:0000256" key="5">
    <source>
        <dbReference type="SAM" id="MobiDB-lite"/>
    </source>
</evidence>
<name>A0A1W1Y1K1_9NEIS</name>
<feature type="region of interest" description="Disordered" evidence="5">
    <location>
        <begin position="56"/>
        <end position="174"/>
    </location>
</feature>
<dbReference type="NCBIfam" id="TIGR01352">
    <property type="entry name" value="tonB_Cterm"/>
    <property type="match status" value="1"/>
</dbReference>
<keyword evidence="2 6" id="KW-0812">Transmembrane</keyword>
<proteinExistence type="predicted"/>
<keyword evidence="4 6" id="KW-0472">Membrane</keyword>
<protein>
    <submittedName>
        <fullName evidence="7">Cell division and transport-associated protein TolA</fullName>
    </submittedName>
</protein>
<keyword evidence="7" id="KW-0132">Cell division</keyword>